<proteinExistence type="predicted"/>
<feature type="compositionally biased region" description="Polar residues" evidence="1">
    <location>
        <begin position="156"/>
        <end position="166"/>
    </location>
</feature>
<dbReference type="RefSeq" id="WP_095687136.1">
    <property type="nucleotide sequence ID" value="NZ_CP022745.1"/>
</dbReference>
<dbReference type="AlphaFoldDB" id="A0A249MW12"/>
<evidence type="ECO:0000256" key="1">
    <source>
        <dbReference type="SAM" id="MobiDB-lite"/>
    </source>
</evidence>
<feature type="region of interest" description="Disordered" evidence="1">
    <location>
        <begin position="110"/>
        <end position="166"/>
    </location>
</feature>
<dbReference type="Pfam" id="PF07120">
    <property type="entry name" value="DUF1376"/>
    <property type="match status" value="1"/>
</dbReference>
<feature type="compositionally biased region" description="Basic residues" evidence="1">
    <location>
        <begin position="111"/>
        <end position="122"/>
    </location>
</feature>
<reference evidence="2 3" key="1">
    <citation type="submission" date="2017-08" db="EMBL/GenBank/DDBJ databases">
        <title>Whole Genome Sequence of Sphingobium hydrophobicum C1: Insights into Adaption to the Electronic-waste Contaminated Sediment.</title>
        <authorList>
            <person name="Song D."/>
            <person name="Chen X."/>
            <person name="Xu M."/>
        </authorList>
    </citation>
    <scope>NUCLEOTIDE SEQUENCE [LARGE SCALE GENOMIC DNA]</scope>
    <source>
        <strain evidence="2 3">C1</strain>
    </source>
</reference>
<dbReference type="Proteomes" id="UP000217141">
    <property type="component" value="Chromosome I"/>
</dbReference>
<dbReference type="KEGG" id="shyd:CJD35_13620"/>
<accession>A0A249MW12</accession>
<evidence type="ECO:0000313" key="3">
    <source>
        <dbReference type="Proteomes" id="UP000217141"/>
    </source>
</evidence>
<organism evidence="2 3">
    <name type="scientific">Sphingobium xenophagum</name>
    <dbReference type="NCBI Taxonomy" id="121428"/>
    <lineage>
        <taxon>Bacteria</taxon>
        <taxon>Pseudomonadati</taxon>
        <taxon>Pseudomonadota</taxon>
        <taxon>Alphaproteobacteria</taxon>
        <taxon>Sphingomonadales</taxon>
        <taxon>Sphingomonadaceae</taxon>
        <taxon>Sphingobium</taxon>
    </lineage>
</organism>
<name>A0A249MW12_SPHXE</name>
<gene>
    <name evidence="2" type="ORF">CJD35_13620</name>
</gene>
<sequence>MTAPLTPSDCDLRDFAFMPLDATRLLDSDLFALATGDEFKAAMALWCKSWLQIPAGSLPDDDRVLAHLSGAGSKWKKVRAMALRGFVKCDDGRLYHSVVCEKANEAWTKKQSYRARSKKGNAKRWGSQEDEQEQSLKDAPAVPKGVLEPPKGQGQGQRDTSVSNETAAVDPDKLFWDSAKSYLGPSKASLIGKWVAQHKKPAVIAAISAAQAERAVDPVAFIEGIFRKSAGNPQPRIPI</sequence>
<dbReference type="EMBL" id="CP022745">
    <property type="protein sequence ID" value="ASY45354.1"/>
    <property type="molecule type" value="Genomic_DNA"/>
</dbReference>
<evidence type="ECO:0000313" key="2">
    <source>
        <dbReference type="EMBL" id="ASY45354.1"/>
    </source>
</evidence>
<evidence type="ECO:0008006" key="4">
    <source>
        <dbReference type="Google" id="ProtNLM"/>
    </source>
</evidence>
<protein>
    <recommendedName>
        <fullName evidence="4">DUF1376 domain-containing protein</fullName>
    </recommendedName>
</protein>
<dbReference type="InterPro" id="IPR010781">
    <property type="entry name" value="DUF1376"/>
</dbReference>